<dbReference type="AlphaFoldDB" id="A0A7Y9WL63"/>
<dbReference type="RefSeq" id="WP_179743804.1">
    <property type="nucleotide sequence ID" value="NZ_JACCAS010000001.1"/>
</dbReference>
<name>A0A7Y9WL63_9BURK</name>
<evidence type="ECO:0008006" key="4">
    <source>
        <dbReference type="Google" id="ProtNLM"/>
    </source>
</evidence>
<comment type="caution">
    <text evidence="2">The sequence shown here is derived from an EMBL/GenBank/DDBJ whole genome shotgun (WGS) entry which is preliminary data.</text>
</comment>
<evidence type="ECO:0000256" key="1">
    <source>
        <dbReference type="SAM" id="MobiDB-lite"/>
    </source>
</evidence>
<evidence type="ECO:0000313" key="2">
    <source>
        <dbReference type="EMBL" id="NYH22887.1"/>
    </source>
</evidence>
<feature type="region of interest" description="Disordered" evidence="1">
    <location>
        <begin position="1"/>
        <end position="30"/>
    </location>
</feature>
<dbReference type="EMBL" id="JACCAS010000001">
    <property type="protein sequence ID" value="NYH22887.1"/>
    <property type="molecule type" value="Genomic_DNA"/>
</dbReference>
<gene>
    <name evidence="2" type="ORF">GGD40_002366</name>
</gene>
<evidence type="ECO:0000313" key="3">
    <source>
        <dbReference type="Proteomes" id="UP000540929"/>
    </source>
</evidence>
<protein>
    <recommendedName>
        <fullName evidence="4">Inovirus Gp2 family protein</fullName>
    </recommendedName>
</protein>
<reference evidence="2 3" key="1">
    <citation type="submission" date="2020-07" db="EMBL/GenBank/DDBJ databases">
        <title>Exploring microbial biodiversity for novel pathways involved in the catabolism of aromatic compounds derived from lignin.</title>
        <authorList>
            <person name="Elkins J."/>
        </authorList>
    </citation>
    <scope>NUCLEOTIDE SEQUENCE [LARGE SCALE GENOMIC DNA]</scope>
    <source>
        <strain evidence="2 3">H2C3C</strain>
    </source>
</reference>
<organism evidence="2 3">
    <name type="scientific">Paraburkholderia bryophila</name>
    <dbReference type="NCBI Taxonomy" id="420952"/>
    <lineage>
        <taxon>Bacteria</taxon>
        <taxon>Pseudomonadati</taxon>
        <taxon>Pseudomonadota</taxon>
        <taxon>Betaproteobacteria</taxon>
        <taxon>Burkholderiales</taxon>
        <taxon>Burkholderiaceae</taxon>
        <taxon>Paraburkholderia</taxon>
    </lineage>
</organism>
<dbReference type="Proteomes" id="UP000540929">
    <property type="component" value="Unassembled WGS sequence"/>
</dbReference>
<feature type="compositionally biased region" description="Basic and acidic residues" evidence="1">
    <location>
        <begin position="7"/>
        <end position="30"/>
    </location>
</feature>
<accession>A0A7Y9WL63</accession>
<proteinExistence type="predicted"/>
<sequence>MYQTKLYDGKNDQQDRHDRKSHAEAHDEDMEHATATLSAVTNQIRGTDGKAYKIPINAAHLHSLITFMKKVLDSDALPYKVRSSGRVDVRSVAYDIKRLAAYARLCDPSLSYSPDLEFFFEQYRKHEISQYSHVDWIGGDFGEDDRRDVDPRFAEMANDFVLALREEARRVKIRKRISDWKSNGKNNLNYLVTYLNYLFDRFARIMVVDMVFEYHKTACASIEEAIERRDAMQGRSEREHEAFMNGVVHHEEIPRWVSLAELQEDWWHLKQNMKGKRSIFKHLVGYVGRIEYSRDAGHHFHVCFFFDGSKVQDDVGYSLKIAKYWQEDITKGRGYAFSCNLKAAQGKYKNVGVGLIDHYDTEKRKHLWTAVSYFAKVTQLVRIKHAGKSQMFLHGKMKELTGQKRGRPRTRGVEPTASDSSGI</sequence>
<feature type="region of interest" description="Disordered" evidence="1">
    <location>
        <begin position="398"/>
        <end position="423"/>
    </location>
</feature>
<keyword evidence="3" id="KW-1185">Reference proteome</keyword>